<evidence type="ECO:0000313" key="1">
    <source>
        <dbReference type="EMBL" id="CAD7454551.1"/>
    </source>
</evidence>
<dbReference type="AlphaFoldDB" id="A0A7R9FJU3"/>
<name>A0A7R9FJU3_9NEOP</name>
<protein>
    <submittedName>
        <fullName evidence="1">Uncharacterized protein</fullName>
    </submittedName>
</protein>
<organism evidence="1">
    <name type="scientific">Timema tahoe</name>
    <dbReference type="NCBI Taxonomy" id="61484"/>
    <lineage>
        <taxon>Eukaryota</taxon>
        <taxon>Metazoa</taxon>
        <taxon>Ecdysozoa</taxon>
        <taxon>Arthropoda</taxon>
        <taxon>Hexapoda</taxon>
        <taxon>Insecta</taxon>
        <taxon>Pterygota</taxon>
        <taxon>Neoptera</taxon>
        <taxon>Polyneoptera</taxon>
        <taxon>Phasmatodea</taxon>
        <taxon>Timematodea</taxon>
        <taxon>Timematoidea</taxon>
        <taxon>Timematidae</taxon>
        <taxon>Timema</taxon>
    </lineage>
</organism>
<gene>
    <name evidence="1" type="ORF">TTEB3V08_LOCUS2653</name>
</gene>
<reference evidence="1" key="1">
    <citation type="submission" date="2020-11" db="EMBL/GenBank/DDBJ databases">
        <authorList>
            <person name="Tran Van P."/>
        </authorList>
    </citation>
    <scope>NUCLEOTIDE SEQUENCE</scope>
</reference>
<accession>A0A7R9FJU3</accession>
<sequence length="142" mass="16442">MEVEEEARKGRVENYFVKTILSTPDLASNLELHVIDSLVYYESSAFDHADTEESRTVSWKVCHGWSKRIIFMLSWIAGNGEIRVLILVGCTEGKVMLCFKRYLRTQVLSSSSLASIQQEMSKSIKRMHTYRQYIFENSMNCD</sequence>
<dbReference type="EMBL" id="OE000636">
    <property type="protein sequence ID" value="CAD7454551.1"/>
    <property type="molecule type" value="Genomic_DNA"/>
</dbReference>
<proteinExistence type="predicted"/>